<dbReference type="GO" id="GO:0005975">
    <property type="term" value="P:carbohydrate metabolic process"/>
    <property type="evidence" value="ECO:0007669"/>
    <property type="project" value="InterPro"/>
</dbReference>
<dbReference type="SUPFAM" id="SSF48208">
    <property type="entry name" value="Six-hairpin glycosidases"/>
    <property type="match status" value="1"/>
</dbReference>
<dbReference type="InterPro" id="IPR010598">
    <property type="entry name" value="C5-epim_C"/>
</dbReference>
<dbReference type="Proteomes" id="UP000277766">
    <property type="component" value="Unassembled WGS sequence"/>
</dbReference>
<dbReference type="GO" id="GO:0047464">
    <property type="term" value="F:heparosan-N-sulfate-glucuronate 5-epimerase activity"/>
    <property type="evidence" value="ECO:0007669"/>
    <property type="project" value="InterPro"/>
</dbReference>
<dbReference type="EMBL" id="RXPE01000080">
    <property type="protein sequence ID" value="RTR16933.1"/>
    <property type="molecule type" value="Genomic_DNA"/>
</dbReference>
<keyword evidence="3" id="KW-1185">Reference proteome</keyword>
<dbReference type="PANTHER" id="PTHR13174">
    <property type="entry name" value="D-GLUCURONYL C5-EPIMERASE"/>
    <property type="match status" value="1"/>
</dbReference>
<reference evidence="2 3" key="1">
    <citation type="submission" date="2018-12" db="EMBL/GenBank/DDBJ databases">
        <title>Deinococcus radiophilus ATCC 27603 genome sequencing and assembly.</title>
        <authorList>
            <person name="Maclea K.S."/>
            <person name="Maynard C.R."/>
        </authorList>
    </citation>
    <scope>NUCLEOTIDE SEQUENCE [LARGE SCALE GENOMIC DNA]</scope>
    <source>
        <strain evidence="2 3">ATCC 27603</strain>
    </source>
</reference>
<comment type="caution">
    <text evidence="2">The sequence shown here is derived from an EMBL/GenBank/DDBJ whole genome shotgun (WGS) entry which is preliminary data.</text>
</comment>
<dbReference type="GO" id="GO:0015012">
    <property type="term" value="P:heparan sulfate proteoglycan biosynthetic process"/>
    <property type="evidence" value="ECO:0007669"/>
    <property type="project" value="InterPro"/>
</dbReference>
<evidence type="ECO:0000313" key="2">
    <source>
        <dbReference type="EMBL" id="RTR16933.1"/>
    </source>
</evidence>
<gene>
    <name evidence="2" type="ORF">EJ104_13815</name>
</gene>
<dbReference type="Pfam" id="PF06662">
    <property type="entry name" value="C5-epim_C"/>
    <property type="match status" value="1"/>
</dbReference>
<sequence length="247" mass="27653">MGHPHYLNPVTVAQYGLSHYGRFLKTNNSLDRSKFLAHADALLTMQDQEGALRYPFAYRYYATKQMLEPGWVSGMAQGQAISVWVRAYKLTDDERYAAAAARALKFMKKPVEEGGTWASLKAISPRLAALGIPDEYPNQPSTYTLNGALFAMLGLYDLSVTAPEATTRQDAQRMLDNSLEAMNHLLPLYDIGGFTSYDLAHITLKLEGPHVAPRYHAAHIYLLHALYEATGKGSLKLYETRWSSYVK</sequence>
<name>A0A431VDC5_9DEIO</name>
<dbReference type="PANTHER" id="PTHR13174:SF3">
    <property type="entry name" value="D-GLUCURONYL C5-EPIMERASE"/>
    <property type="match status" value="1"/>
</dbReference>
<proteinExistence type="predicted"/>
<dbReference type="Gene3D" id="1.50.10.20">
    <property type="match status" value="1"/>
</dbReference>
<dbReference type="OrthoDB" id="1495918at2"/>
<dbReference type="RefSeq" id="WP_126353717.1">
    <property type="nucleotide sequence ID" value="NZ_JBHSVX010000006.1"/>
</dbReference>
<evidence type="ECO:0000313" key="3">
    <source>
        <dbReference type="Proteomes" id="UP000277766"/>
    </source>
</evidence>
<organism evidence="2 3">
    <name type="scientific">Deinococcus radiophilus</name>
    <dbReference type="NCBI Taxonomy" id="32062"/>
    <lineage>
        <taxon>Bacteria</taxon>
        <taxon>Thermotogati</taxon>
        <taxon>Deinococcota</taxon>
        <taxon>Deinococci</taxon>
        <taxon>Deinococcales</taxon>
        <taxon>Deinococcaceae</taxon>
        <taxon>Deinococcus</taxon>
    </lineage>
</organism>
<dbReference type="InterPro" id="IPR039721">
    <property type="entry name" value="C5-epimerase"/>
</dbReference>
<dbReference type="InterPro" id="IPR008928">
    <property type="entry name" value="6-hairpin_glycosidase_sf"/>
</dbReference>
<protein>
    <recommendedName>
        <fullName evidence="1">D-glucuronyl C5-epimerase C-terminal domain-containing protein</fullName>
    </recommendedName>
</protein>
<accession>A0A431VDC5</accession>
<feature type="domain" description="D-glucuronyl C5-epimerase C-terminal" evidence="1">
    <location>
        <begin position="46"/>
        <end position="244"/>
    </location>
</feature>
<dbReference type="AlphaFoldDB" id="A0A431VDC5"/>
<evidence type="ECO:0000259" key="1">
    <source>
        <dbReference type="Pfam" id="PF06662"/>
    </source>
</evidence>